<dbReference type="PANTHER" id="PTHR43124:SF3">
    <property type="entry name" value="CHLORAMPHENICOL EFFLUX PUMP RV0191"/>
    <property type="match status" value="1"/>
</dbReference>
<evidence type="ECO:0000256" key="4">
    <source>
        <dbReference type="ARBA" id="ARBA00022989"/>
    </source>
</evidence>
<feature type="transmembrane region" description="Helical" evidence="6">
    <location>
        <begin position="249"/>
        <end position="268"/>
    </location>
</feature>
<evidence type="ECO:0000256" key="2">
    <source>
        <dbReference type="ARBA" id="ARBA00022475"/>
    </source>
</evidence>
<keyword evidence="9" id="KW-1185">Reference proteome</keyword>
<dbReference type="InterPro" id="IPR011701">
    <property type="entry name" value="MFS"/>
</dbReference>
<dbReference type="InterPro" id="IPR036259">
    <property type="entry name" value="MFS_trans_sf"/>
</dbReference>
<evidence type="ECO:0000259" key="7">
    <source>
        <dbReference type="PROSITE" id="PS50850"/>
    </source>
</evidence>
<gene>
    <name evidence="8" type="ORF">SAMN05443665_103685</name>
</gene>
<name>A0A239N5Z3_9ACTN</name>
<organism evidence="8 9">
    <name type="scientific">Actinomadura meyerae</name>
    <dbReference type="NCBI Taxonomy" id="240840"/>
    <lineage>
        <taxon>Bacteria</taxon>
        <taxon>Bacillati</taxon>
        <taxon>Actinomycetota</taxon>
        <taxon>Actinomycetes</taxon>
        <taxon>Streptosporangiales</taxon>
        <taxon>Thermomonosporaceae</taxon>
        <taxon>Actinomadura</taxon>
    </lineage>
</organism>
<evidence type="ECO:0000256" key="3">
    <source>
        <dbReference type="ARBA" id="ARBA00022692"/>
    </source>
</evidence>
<feature type="transmembrane region" description="Helical" evidence="6">
    <location>
        <begin position="21"/>
        <end position="44"/>
    </location>
</feature>
<keyword evidence="3 6" id="KW-0812">Transmembrane</keyword>
<proteinExistence type="predicted"/>
<dbReference type="GO" id="GO:0022857">
    <property type="term" value="F:transmembrane transporter activity"/>
    <property type="evidence" value="ECO:0007669"/>
    <property type="project" value="InterPro"/>
</dbReference>
<keyword evidence="4 6" id="KW-1133">Transmembrane helix</keyword>
<dbReference type="GO" id="GO:0005886">
    <property type="term" value="C:plasma membrane"/>
    <property type="evidence" value="ECO:0007669"/>
    <property type="project" value="UniProtKB-SubCell"/>
</dbReference>
<feature type="transmembrane region" description="Helical" evidence="6">
    <location>
        <begin position="90"/>
        <end position="108"/>
    </location>
</feature>
<feature type="domain" description="Major facilitator superfamily (MFS) profile" evidence="7">
    <location>
        <begin position="21"/>
        <end position="393"/>
    </location>
</feature>
<feature type="transmembrane region" description="Helical" evidence="6">
    <location>
        <begin position="366"/>
        <end position="388"/>
    </location>
</feature>
<feature type="transmembrane region" description="Helical" evidence="6">
    <location>
        <begin position="280"/>
        <end position="296"/>
    </location>
</feature>
<reference evidence="8 9" key="1">
    <citation type="submission" date="2017-06" db="EMBL/GenBank/DDBJ databases">
        <authorList>
            <person name="Kim H.J."/>
            <person name="Triplett B.A."/>
        </authorList>
    </citation>
    <scope>NUCLEOTIDE SEQUENCE [LARGE SCALE GENOMIC DNA]</scope>
    <source>
        <strain evidence="8 9">DSM 44715</strain>
    </source>
</reference>
<feature type="transmembrane region" description="Helical" evidence="6">
    <location>
        <begin position="56"/>
        <end position="78"/>
    </location>
</feature>
<feature type="transmembrane region" description="Helical" evidence="6">
    <location>
        <begin position="302"/>
        <end position="319"/>
    </location>
</feature>
<evidence type="ECO:0000313" key="8">
    <source>
        <dbReference type="EMBL" id="SNT50427.1"/>
    </source>
</evidence>
<feature type="transmembrane region" description="Helical" evidence="6">
    <location>
        <begin position="214"/>
        <end position="237"/>
    </location>
</feature>
<dbReference type="AlphaFoldDB" id="A0A239N5Z3"/>
<accession>A0A239N5Z3</accession>
<dbReference type="PANTHER" id="PTHR43124">
    <property type="entry name" value="PURINE EFFLUX PUMP PBUE"/>
    <property type="match status" value="1"/>
</dbReference>
<dbReference type="EMBL" id="FZOR01000036">
    <property type="protein sequence ID" value="SNT50427.1"/>
    <property type="molecule type" value="Genomic_DNA"/>
</dbReference>
<dbReference type="PROSITE" id="PS50850">
    <property type="entry name" value="MFS"/>
    <property type="match status" value="1"/>
</dbReference>
<keyword evidence="5 6" id="KW-0472">Membrane</keyword>
<keyword evidence="2" id="KW-1003">Cell membrane</keyword>
<dbReference type="SUPFAM" id="SSF103473">
    <property type="entry name" value="MFS general substrate transporter"/>
    <property type="match status" value="1"/>
</dbReference>
<dbReference type="Proteomes" id="UP000198318">
    <property type="component" value="Unassembled WGS sequence"/>
</dbReference>
<evidence type="ECO:0000256" key="6">
    <source>
        <dbReference type="SAM" id="Phobius"/>
    </source>
</evidence>
<dbReference type="Pfam" id="PF07690">
    <property type="entry name" value="MFS_1"/>
    <property type="match status" value="1"/>
</dbReference>
<dbReference type="Gene3D" id="1.20.1250.20">
    <property type="entry name" value="MFS general substrate transporter like domains"/>
    <property type="match status" value="1"/>
</dbReference>
<feature type="transmembrane region" description="Helical" evidence="6">
    <location>
        <begin position="340"/>
        <end position="360"/>
    </location>
</feature>
<feature type="transmembrane region" description="Helical" evidence="6">
    <location>
        <begin position="176"/>
        <end position="193"/>
    </location>
</feature>
<evidence type="ECO:0000256" key="1">
    <source>
        <dbReference type="ARBA" id="ARBA00004651"/>
    </source>
</evidence>
<dbReference type="InterPro" id="IPR050189">
    <property type="entry name" value="MFS_Efflux_Transporters"/>
</dbReference>
<protein>
    <submittedName>
        <fullName evidence="8">Predicted arabinose efflux permease, MFS family</fullName>
    </submittedName>
</protein>
<dbReference type="InterPro" id="IPR020846">
    <property type="entry name" value="MFS_dom"/>
</dbReference>
<sequence length="403" mass="41347">MVRTALSRFRTRGGRAARPPRVWPLYAGGFLGPYSGTMVTPILHEAADGLGSTPETAAAAVTAYMVPFAALMLVSGTWAERWGRHRTIRLSLLCYVLASGLCALAPTMETFLAGRVLQGATNAFTTPLLLAAISDITPRERLGRALGRYAAMQAAGQSFSPLISGISAAADWRLAFAFPTAVALALVLLPPSESATARRATGRASWRVLADRRLATAAALSFLCYLPAIALTVLTVLRAEERFGLGPTGRGLVSAGYGVAGLACATALGRCLDRAGPRRLGIALNVLLAAGVLIAAVGPSLALLVCGAAIAGIAVPGLRNTVNALAADSVPSNRGGATSLVLSAQFFGGALAPMVCVPLYEAHGDPGFAALALVPLPALLLLSSARFLGIERGGRRTAAPEGG</sequence>
<evidence type="ECO:0000313" key="9">
    <source>
        <dbReference type="Proteomes" id="UP000198318"/>
    </source>
</evidence>
<dbReference type="RefSeq" id="WP_218826897.1">
    <property type="nucleotide sequence ID" value="NZ_FZOR01000036.1"/>
</dbReference>
<comment type="subcellular location">
    <subcellularLocation>
        <location evidence="1">Cell membrane</location>
        <topology evidence="1">Multi-pass membrane protein</topology>
    </subcellularLocation>
</comment>
<evidence type="ECO:0000256" key="5">
    <source>
        <dbReference type="ARBA" id="ARBA00023136"/>
    </source>
</evidence>